<evidence type="ECO:0000256" key="3">
    <source>
        <dbReference type="RuleBase" id="RU003968"/>
    </source>
</evidence>
<dbReference type="EMBL" id="QWIP01000358">
    <property type="protein sequence ID" value="RMY65357.1"/>
    <property type="molecule type" value="Genomic_DNA"/>
</dbReference>
<dbReference type="PANTHER" id="PTHR47190:SF2">
    <property type="entry name" value="CELLOBIOSE DEHYDROGENASE (AFU_ORTHOLOGUE AFUA_2G17620)"/>
    <property type="match status" value="1"/>
</dbReference>
<dbReference type="GO" id="GO:0050660">
    <property type="term" value="F:flavin adenine dinucleotide binding"/>
    <property type="evidence" value="ECO:0007669"/>
    <property type="project" value="InterPro"/>
</dbReference>
<feature type="region of interest" description="Disordered" evidence="4">
    <location>
        <begin position="206"/>
        <end position="226"/>
    </location>
</feature>
<evidence type="ECO:0000256" key="4">
    <source>
        <dbReference type="SAM" id="MobiDB-lite"/>
    </source>
</evidence>
<dbReference type="PANTHER" id="PTHR47190">
    <property type="entry name" value="DEHYDROGENASE, PUTATIVE-RELATED"/>
    <property type="match status" value="1"/>
</dbReference>
<evidence type="ECO:0000313" key="6">
    <source>
        <dbReference type="EMBL" id="RMY65357.1"/>
    </source>
</evidence>
<dbReference type="GO" id="GO:0005975">
    <property type="term" value="P:carbohydrate metabolic process"/>
    <property type="evidence" value="ECO:0007669"/>
    <property type="project" value="InterPro"/>
</dbReference>
<dbReference type="GO" id="GO:0030248">
    <property type="term" value="F:cellulose binding"/>
    <property type="evidence" value="ECO:0007669"/>
    <property type="project" value="InterPro"/>
</dbReference>
<dbReference type="Pfam" id="PF00732">
    <property type="entry name" value="GMC_oxred_N"/>
    <property type="match status" value="1"/>
</dbReference>
<dbReference type="PROSITE" id="PS00623">
    <property type="entry name" value="GMC_OXRED_1"/>
    <property type="match status" value="1"/>
</dbReference>
<feature type="region of interest" description="Disordered" evidence="4">
    <location>
        <begin position="926"/>
        <end position="957"/>
    </location>
</feature>
<keyword evidence="2" id="KW-0732">Signal</keyword>
<proteinExistence type="inferred from homology"/>
<dbReference type="InterPro" id="IPR035971">
    <property type="entry name" value="CBD_sf"/>
</dbReference>
<feature type="compositionally biased region" description="Polar residues" evidence="4">
    <location>
        <begin position="877"/>
        <end position="898"/>
    </location>
</feature>
<evidence type="ECO:0000256" key="1">
    <source>
        <dbReference type="ARBA" id="ARBA00010790"/>
    </source>
</evidence>
<dbReference type="PROSITE" id="PS51164">
    <property type="entry name" value="CBM1_2"/>
    <property type="match status" value="1"/>
</dbReference>
<dbReference type="CDD" id="cd09630">
    <property type="entry name" value="CDH_like_cytochrome"/>
    <property type="match status" value="1"/>
</dbReference>
<dbReference type="Pfam" id="PF00734">
    <property type="entry name" value="CBM_1"/>
    <property type="match status" value="1"/>
</dbReference>
<evidence type="ECO:0000313" key="7">
    <source>
        <dbReference type="Proteomes" id="UP000269276"/>
    </source>
</evidence>
<dbReference type="Gene3D" id="3.30.410.10">
    <property type="entry name" value="Cholesterol Oxidase, domain 2"/>
    <property type="match status" value="1"/>
</dbReference>
<organism evidence="6 7">
    <name type="scientific">Hortaea werneckii</name>
    <name type="common">Black yeast</name>
    <name type="synonym">Cladosporium werneckii</name>
    <dbReference type="NCBI Taxonomy" id="91943"/>
    <lineage>
        <taxon>Eukaryota</taxon>
        <taxon>Fungi</taxon>
        <taxon>Dikarya</taxon>
        <taxon>Ascomycota</taxon>
        <taxon>Pezizomycotina</taxon>
        <taxon>Dothideomycetes</taxon>
        <taxon>Dothideomycetidae</taxon>
        <taxon>Mycosphaerellales</taxon>
        <taxon>Teratosphaeriaceae</taxon>
        <taxon>Hortaea</taxon>
    </lineage>
</organism>
<comment type="caution">
    <text evidence="6">The sequence shown here is derived from an EMBL/GenBank/DDBJ whole genome shotgun (WGS) entry which is preliminary data.</text>
</comment>
<dbReference type="Gene3D" id="3.50.50.60">
    <property type="entry name" value="FAD/NAD(P)-binding domain"/>
    <property type="match status" value="1"/>
</dbReference>
<keyword evidence="3" id="KW-0274">FAD</keyword>
<dbReference type="GO" id="GO:0005576">
    <property type="term" value="C:extracellular region"/>
    <property type="evidence" value="ECO:0007669"/>
    <property type="project" value="InterPro"/>
</dbReference>
<dbReference type="InterPro" id="IPR000172">
    <property type="entry name" value="GMC_OxRdtase_N"/>
</dbReference>
<dbReference type="Pfam" id="PF13450">
    <property type="entry name" value="NAD_binding_8"/>
    <property type="match status" value="1"/>
</dbReference>
<feature type="compositionally biased region" description="Polar residues" evidence="4">
    <location>
        <begin position="857"/>
        <end position="868"/>
    </location>
</feature>
<evidence type="ECO:0000259" key="5">
    <source>
        <dbReference type="PROSITE" id="PS51164"/>
    </source>
</evidence>
<name>A0A3M7DMS3_HORWE</name>
<dbReference type="SMART" id="SM00236">
    <property type="entry name" value="fCBD"/>
    <property type="match status" value="1"/>
</dbReference>
<dbReference type="Pfam" id="PF16010">
    <property type="entry name" value="CDH-cyt"/>
    <property type="match status" value="1"/>
</dbReference>
<reference evidence="6 7" key="1">
    <citation type="journal article" date="2018" name="BMC Genomics">
        <title>Genomic evidence for intraspecific hybridization in a clonal and extremely halotolerant yeast.</title>
        <authorList>
            <person name="Gostincar C."/>
            <person name="Stajich J.E."/>
            <person name="Zupancic J."/>
            <person name="Zalar P."/>
            <person name="Gunde-Cimerman N."/>
        </authorList>
    </citation>
    <scope>NUCLEOTIDE SEQUENCE [LARGE SCALE GENOMIC DNA]</scope>
    <source>
        <strain evidence="6 7">EXF-2682</strain>
    </source>
</reference>
<feature type="compositionally biased region" description="Polar residues" evidence="4">
    <location>
        <begin position="940"/>
        <end position="957"/>
    </location>
</feature>
<feature type="domain" description="CBM1" evidence="5">
    <location>
        <begin position="966"/>
        <end position="1002"/>
    </location>
</feature>
<sequence length="1004" mass="105120">MARRITNQESSRLAYPPTWLDYNTLMPAGSMVDSCFFITNIAGALALGASTASAQTFKTYTDDNGIEFWQCESTKGYLQFGLALPAASQSGFEEEYIGHLVVPKGGDAGTWMGLSHMSGMTSSLILISWLDGDEIMTSFRYASGYTQPDIYSGNATLSKISQNINDTHFELTYRCEGCWSWDHDGATGDQIPATTSAAAQIVGWAQATQAPNSPSDPDSDIKQHDDDGIFGAAVASARNSAYTSWVSLATATSAPAAATASPTGSSNSTGSAGSTGTGAVATASASATAAACPSTNTMANTTWDYIIVGGGAGGIPLADKLSEDGASVLLIEKGPASSGRWGGTMKPEWLVGSNLTRFDVPGLDNEIWKDSEGIACEDYSVMAGCVLGGGTAVNAGLWWKANPEDFDYNFPEGWKSSDMQSAVDRTFERIPFTDHPSMDGIIYKPQGYNVVSGALAAAGWQNVTADEVPGKKNHTFSRPNHMFSNGERGGPMATYLVSASERKNFKLLTNTTVPRVIRDGSHITGVETEAFLDGGMCGEINVTPNTGKVILSAGAFGTPKILFRSGIGPQDQLEVVQEAEGDAMVSSSDWINLPVGHNLDDHTNTDIVITHPNVSFYDFYGAYNNPIKSDAESYLSERTGILAQSAPNLSVLFWEEILGDDGIVRQMQYTARVEGGHGISSNQSMVISQYLGRGKTSRGRTVINGALDMTVSQTPYLNNEHDLAAVAAGIDSLKAALSKDPQINIVFPAANTSTEDFLADYAVTTGSRTANHWMGSCKMGPDSGLVDNGTSVVDTNTKVYGTDNLFVVDASIFPGMVSTNPSALIVAVAEKASGLIADAKVESSSNQVSGSAPFPLGNSTSPQGTGMPSGTGLPYSTGVSLAPSATSTSSKCTSDVTITRTRQASSQTAVISAQAVETNAKPAASSAAHSSFTMPADGFQPSNGTLPSATGTAPTASSVLPTATGALVEPWGRCGGKGYSGSSKCADGWVCHNYNPYYSQCIKP</sequence>
<comment type="similarity">
    <text evidence="1 3">Belongs to the GMC oxidoreductase family.</text>
</comment>
<feature type="compositionally biased region" description="Polar residues" evidence="4">
    <location>
        <begin position="206"/>
        <end position="216"/>
    </location>
</feature>
<dbReference type="Proteomes" id="UP000269276">
    <property type="component" value="Unassembled WGS sequence"/>
</dbReference>
<dbReference type="SUPFAM" id="SSF51905">
    <property type="entry name" value="FAD/NAD(P)-binding domain"/>
    <property type="match status" value="1"/>
</dbReference>
<keyword evidence="3" id="KW-0285">Flavoprotein</keyword>
<dbReference type="PROSITE" id="PS00624">
    <property type="entry name" value="GMC_OXRED_2"/>
    <property type="match status" value="1"/>
</dbReference>
<dbReference type="InterPro" id="IPR053208">
    <property type="entry name" value="GMC_Oxidoreductase_CD"/>
</dbReference>
<accession>A0A3M7DMS3</accession>
<dbReference type="InterPro" id="IPR036188">
    <property type="entry name" value="FAD/NAD-bd_sf"/>
</dbReference>
<dbReference type="Gene3D" id="2.60.40.1210">
    <property type="entry name" value="Cellobiose dehydrogenase, cytochrome domain"/>
    <property type="match status" value="1"/>
</dbReference>
<dbReference type="PROSITE" id="PS00562">
    <property type="entry name" value="CBM1_1"/>
    <property type="match status" value="1"/>
</dbReference>
<protein>
    <recommendedName>
        <fullName evidence="5">CBM1 domain-containing protein</fullName>
    </recommendedName>
</protein>
<dbReference type="SUPFAM" id="SSF54373">
    <property type="entry name" value="FAD-linked reductases, C-terminal domain"/>
    <property type="match status" value="1"/>
</dbReference>
<dbReference type="InterPro" id="IPR007867">
    <property type="entry name" value="GMC_OxRtase_C"/>
</dbReference>
<dbReference type="AlphaFoldDB" id="A0A3M7DMS3"/>
<dbReference type="GO" id="GO:0016614">
    <property type="term" value="F:oxidoreductase activity, acting on CH-OH group of donors"/>
    <property type="evidence" value="ECO:0007669"/>
    <property type="project" value="InterPro"/>
</dbReference>
<dbReference type="Pfam" id="PF05199">
    <property type="entry name" value="GMC_oxred_C"/>
    <property type="match status" value="1"/>
</dbReference>
<dbReference type="SUPFAM" id="SSF49344">
    <property type="entry name" value="CBD9-like"/>
    <property type="match status" value="1"/>
</dbReference>
<feature type="region of interest" description="Disordered" evidence="4">
    <location>
        <begin position="256"/>
        <end position="278"/>
    </location>
</feature>
<dbReference type="OrthoDB" id="413885at2759"/>
<evidence type="ECO:0000256" key="2">
    <source>
        <dbReference type="ARBA" id="ARBA00022729"/>
    </source>
</evidence>
<dbReference type="InterPro" id="IPR000254">
    <property type="entry name" value="CBD"/>
</dbReference>
<gene>
    <name evidence="6" type="ORF">D0863_09177</name>
</gene>
<dbReference type="SUPFAM" id="SSF57180">
    <property type="entry name" value="Cellulose-binding domain"/>
    <property type="match status" value="1"/>
</dbReference>
<feature type="region of interest" description="Disordered" evidence="4">
    <location>
        <begin position="842"/>
        <end position="898"/>
    </location>
</feature>
<dbReference type="InterPro" id="IPR015920">
    <property type="entry name" value="Cellobiose_DH-like_cyt"/>
</dbReference>